<dbReference type="Gene3D" id="1.25.40.10">
    <property type="entry name" value="Tetratricopeptide repeat domain"/>
    <property type="match status" value="2"/>
</dbReference>
<evidence type="ECO:0000313" key="2">
    <source>
        <dbReference type="EMBL" id="SNT64030.1"/>
    </source>
</evidence>
<protein>
    <recommendedName>
        <fullName evidence="4">Tetratricopeptide repeat-containing protein</fullName>
    </recommendedName>
</protein>
<proteinExistence type="predicted"/>
<sequence length="1019" mass="110573">MRSDRVGRQLNVASGAGMVAAVQGGDLHVHQRIGTHFIDEMSFDVALPHSDEQPSRLLNAGNQVVDFTGRQREIADLTAWRDDAAAVAVRLVHGGAGQGKTRLAHRFAELSRAAGWVTLRARHSRDGTVRAIEVQQGNALATSGRVFVLVDYAERWPLSDLLALLLDRRLHGARSLRVLLLARPLGNWWHALTHRLAEALGVEADSAELDPVDATDDAYRVASACFARTLGVPDPSLPRPEVQGSVLSIHMAALAGVLAAKRGDTPPTTPADLSAYLLEREQSHWQYMYDNDRRVESTPRVMGRAAYLAALTRPLDYAAAVDALKATAVVDEAAAAGKVLDDHAMCYPPHDPTTMLEPLYPDRLAEDFVALQTPGHAVRGFRSDAWANTAFVALIADSVRNRATALPLLIETARRWPHLAERQILPLLHDRPGLVVQAGSAALAALAAAPYVPLRMLEAIESALPTDPTTDLHAGVAAITERIADELAGQSIDPLRVARLSQKLGWRLLDAGRVRDGIDLLGRALEAANRLAEADRAAHGALLEIALRSLGRAQVRSGDWEPAVAALSQAVALWSDPVAGVLPASADIASCLGDLSLALWRLGDRSSFRTRAEAIVRLRQLVRTGRHHRLTLIRVLIAQADQLRQDDRHDDSLGALDEAIALVREVAADPDAGLESEFALALIGRAKTLQSLGRSPDAARAAAGAVKIFRPLAAVDISYDRDLAHALQVEAEVAAGLERWPDAIDRQEQATAIYRRLARISVARHGVDLCRALLAFARLCRDAGVRAADAFAVLHEAVALLQVSLLDADARERLLVSAASIGADLLDAAGRTDDADALRRSRHWPDRPPQSARQPAARPLVPSAGQKEMARSVAGLTQYLAAARLARLPPADAAGVIAALRDVRLWWLEAILRSLDPARETAMLRLLVRYDAVVVDEITWRVVAKRLLTLPVADVAEILSHASVETAAAVLNYDHSREMATEVLKLLEHSVQIKRLIDYDPQELEHPFLRWRRSTPPSS</sequence>
<feature type="compositionally biased region" description="Low complexity" evidence="1">
    <location>
        <begin position="849"/>
        <end position="859"/>
    </location>
</feature>
<dbReference type="AlphaFoldDB" id="A0A239PAE0"/>
<dbReference type="Proteomes" id="UP000198362">
    <property type="component" value="Unassembled WGS sequence"/>
</dbReference>
<gene>
    <name evidence="2" type="ORF">SAMN05421812_11675</name>
</gene>
<feature type="region of interest" description="Disordered" evidence="1">
    <location>
        <begin position="837"/>
        <end position="861"/>
    </location>
</feature>
<name>A0A239PAE0_9ACTN</name>
<evidence type="ECO:0000256" key="1">
    <source>
        <dbReference type="SAM" id="MobiDB-lite"/>
    </source>
</evidence>
<evidence type="ECO:0008006" key="4">
    <source>
        <dbReference type="Google" id="ProtNLM"/>
    </source>
</evidence>
<dbReference type="EMBL" id="FZPH01000016">
    <property type="protein sequence ID" value="SNT64030.1"/>
    <property type="molecule type" value="Genomic_DNA"/>
</dbReference>
<dbReference type="SUPFAM" id="SSF48452">
    <property type="entry name" value="TPR-like"/>
    <property type="match status" value="2"/>
</dbReference>
<reference evidence="2 3" key="1">
    <citation type="submission" date="2017-06" db="EMBL/GenBank/DDBJ databases">
        <authorList>
            <person name="Kim H.J."/>
            <person name="Triplett B.A."/>
        </authorList>
    </citation>
    <scope>NUCLEOTIDE SEQUENCE [LARGE SCALE GENOMIC DNA]</scope>
    <source>
        <strain evidence="2 3">CGMCC 4.5593</strain>
    </source>
</reference>
<accession>A0A239PAE0</accession>
<dbReference type="RefSeq" id="WP_144022863.1">
    <property type="nucleotide sequence ID" value="NZ_FZPH01000016.1"/>
</dbReference>
<feature type="compositionally biased region" description="Basic and acidic residues" evidence="1">
    <location>
        <begin position="837"/>
        <end position="846"/>
    </location>
</feature>
<evidence type="ECO:0000313" key="3">
    <source>
        <dbReference type="Proteomes" id="UP000198362"/>
    </source>
</evidence>
<dbReference type="OrthoDB" id="3218567at2"/>
<organism evidence="2 3">
    <name type="scientific">Asanoa hainanensis</name>
    <dbReference type="NCBI Taxonomy" id="560556"/>
    <lineage>
        <taxon>Bacteria</taxon>
        <taxon>Bacillati</taxon>
        <taxon>Actinomycetota</taxon>
        <taxon>Actinomycetes</taxon>
        <taxon>Micromonosporales</taxon>
        <taxon>Micromonosporaceae</taxon>
        <taxon>Asanoa</taxon>
    </lineage>
</organism>
<keyword evidence="3" id="KW-1185">Reference proteome</keyword>
<dbReference type="InterPro" id="IPR011990">
    <property type="entry name" value="TPR-like_helical_dom_sf"/>
</dbReference>